<keyword evidence="3" id="KW-1185">Reference proteome</keyword>
<dbReference type="EMBL" id="PGTY01000001">
    <property type="protein sequence ID" value="PJI93088.1"/>
    <property type="molecule type" value="Genomic_DNA"/>
</dbReference>
<sequence>MTIALIKNFERFVSASTSIFFMIWLSWTGAMSGRRRAYNMTKTSMEPGGGLLQSGLLCVQHKGVDCKNNCIGAWQAQDALTL</sequence>
<evidence type="ECO:0000256" key="1">
    <source>
        <dbReference type="SAM" id="Phobius"/>
    </source>
</evidence>
<dbReference type="Proteomes" id="UP000228531">
    <property type="component" value="Unassembled WGS sequence"/>
</dbReference>
<protein>
    <submittedName>
        <fullName evidence="2">Uncharacterized protein</fullName>
    </submittedName>
</protein>
<feature type="transmembrane region" description="Helical" evidence="1">
    <location>
        <begin position="12"/>
        <end position="30"/>
    </location>
</feature>
<reference evidence="2 3" key="1">
    <citation type="submission" date="2017-11" db="EMBL/GenBank/DDBJ databases">
        <title>Genomic Encyclopedia of Archaeal and Bacterial Type Strains, Phase II (KMG-II): From Individual Species to Whole Genera.</title>
        <authorList>
            <person name="Goeker M."/>
        </authorList>
    </citation>
    <scope>NUCLEOTIDE SEQUENCE [LARGE SCALE GENOMIC DNA]</scope>
    <source>
        <strain evidence="2 3">DSM 29128</strain>
    </source>
</reference>
<evidence type="ECO:0000313" key="3">
    <source>
        <dbReference type="Proteomes" id="UP000228531"/>
    </source>
</evidence>
<keyword evidence="1" id="KW-0472">Membrane</keyword>
<accession>A0A2M8WQ75</accession>
<proteinExistence type="predicted"/>
<name>A0A2M8WQ75_9RHOB</name>
<evidence type="ECO:0000313" key="2">
    <source>
        <dbReference type="EMBL" id="PJI93088.1"/>
    </source>
</evidence>
<gene>
    <name evidence="2" type="ORF">BC777_1956</name>
</gene>
<comment type="caution">
    <text evidence="2">The sequence shown here is derived from an EMBL/GenBank/DDBJ whole genome shotgun (WGS) entry which is preliminary data.</text>
</comment>
<dbReference type="AlphaFoldDB" id="A0A2M8WQ75"/>
<keyword evidence="1" id="KW-0812">Transmembrane</keyword>
<keyword evidence="1" id="KW-1133">Transmembrane helix</keyword>
<organism evidence="2 3">
    <name type="scientific">Yoonia maricola</name>
    <dbReference type="NCBI Taxonomy" id="420999"/>
    <lineage>
        <taxon>Bacteria</taxon>
        <taxon>Pseudomonadati</taxon>
        <taxon>Pseudomonadota</taxon>
        <taxon>Alphaproteobacteria</taxon>
        <taxon>Rhodobacterales</taxon>
        <taxon>Paracoccaceae</taxon>
        <taxon>Yoonia</taxon>
    </lineage>
</organism>